<evidence type="ECO:0000259" key="1">
    <source>
        <dbReference type="SMART" id="SM00829"/>
    </source>
</evidence>
<name>A0ABT0LKY8_9GAMM</name>
<dbReference type="SMART" id="SM00829">
    <property type="entry name" value="PKS_ER"/>
    <property type="match status" value="1"/>
</dbReference>
<comment type="caution">
    <text evidence="2">The sequence shown here is derived from an EMBL/GenBank/DDBJ whole genome shotgun (WGS) entry which is preliminary data.</text>
</comment>
<dbReference type="InterPro" id="IPR036291">
    <property type="entry name" value="NAD(P)-bd_dom_sf"/>
</dbReference>
<dbReference type="PANTHER" id="PTHR44013">
    <property type="entry name" value="ZINC-TYPE ALCOHOL DEHYDROGENASE-LIKE PROTEIN C16A3.02C"/>
    <property type="match status" value="1"/>
</dbReference>
<accession>A0ABT0LKY8</accession>
<gene>
    <name evidence="2" type="ORF">L2764_26800</name>
</gene>
<dbReference type="SUPFAM" id="SSF50129">
    <property type="entry name" value="GroES-like"/>
    <property type="match status" value="1"/>
</dbReference>
<evidence type="ECO:0000313" key="2">
    <source>
        <dbReference type="EMBL" id="MCL1127962.1"/>
    </source>
</evidence>
<evidence type="ECO:0000313" key="3">
    <source>
        <dbReference type="Proteomes" id="UP001203423"/>
    </source>
</evidence>
<dbReference type="CDD" id="cd05289">
    <property type="entry name" value="MDR_like_2"/>
    <property type="match status" value="1"/>
</dbReference>
<keyword evidence="3" id="KW-1185">Reference proteome</keyword>
<dbReference type="SUPFAM" id="SSF51735">
    <property type="entry name" value="NAD(P)-binding Rossmann-fold domains"/>
    <property type="match status" value="1"/>
</dbReference>
<dbReference type="InterPro" id="IPR011032">
    <property type="entry name" value="GroES-like_sf"/>
</dbReference>
<sequence length="316" mass="34097">MKAIIINKYGATSELVMANINRPQPGRGQVLIKTKAISINPIDYKTRQGSGIAFLLKDKFPKILGWDVAGIVDVVGLGVTNFSKGDCVFGMLRFPDESACYAEYVVADVNEIAAVPSDISMIEAAATTLAALTALQALTQMKVQPGRTILIQAAAGGVGHFAVQLAKLYRLRIIATGSKNNRDYVMSLGADHYIDYQDTNAFSNIVDGSIDYVIDGIAGKVGADTIKLVSHDGIICILPVEHAEPVLEKAEMLGIKVILFRVTPSSSDMLTLATYLARKQLIPKTEHTFDFSDTAIQHAHKIIEKGHISGKIVITI</sequence>
<reference evidence="2 3" key="1">
    <citation type="submission" date="2022-01" db="EMBL/GenBank/DDBJ databases">
        <title>Whole genome-based taxonomy of the Shewanellaceae.</title>
        <authorList>
            <person name="Martin-Rodriguez A.J."/>
        </authorList>
    </citation>
    <scope>NUCLEOTIDE SEQUENCE [LARGE SCALE GENOMIC DNA]</scope>
    <source>
        <strain evidence="2 3">DSM 17177</strain>
    </source>
</reference>
<dbReference type="EMBL" id="JAKIKS010000270">
    <property type="protein sequence ID" value="MCL1127962.1"/>
    <property type="molecule type" value="Genomic_DNA"/>
</dbReference>
<dbReference type="PANTHER" id="PTHR44013:SF1">
    <property type="entry name" value="ZINC-TYPE ALCOHOL DEHYDROGENASE-LIKE PROTEIN C16A3.02C"/>
    <property type="match status" value="1"/>
</dbReference>
<dbReference type="InterPro" id="IPR013154">
    <property type="entry name" value="ADH-like_N"/>
</dbReference>
<dbReference type="RefSeq" id="WP_248943385.1">
    <property type="nucleotide sequence ID" value="NZ_JAKIKS010000270.1"/>
</dbReference>
<feature type="domain" description="Enoyl reductase (ER)" evidence="1">
    <location>
        <begin position="10"/>
        <end position="314"/>
    </location>
</feature>
<proteinExistence type="predicted"/>
<dbReference type="Gene3D" id="3.90.180.10">
    <property type="entry name" value="Medium-chain alcohol dehydrogenases, catalytic domain"/>
    <property type="match status" value="1"/>
</dbReference>
<dbReference type="Proteomes" id="UP001203423">
    <property type="component" value="Unassembled WGS sequence"/>
</dbReference>
<dbReference type="Pfam" id="PF13602">
    <property type="entry name" value="ADH_zinc_N_2"/>
    <property type="match status" value="1"/>
</dbReference>
<dbReference type="InterPro" id="IPR052733">
    <property type="entry name" value="Chloroplast_QOR"/>
</dbReference>
<dbReference type="Pfam" id="PF08240">
    <property type="entry name" value="ADH_N"/>
    <property type="match status" value="1"/>
</dbReference>
<dbReference type="InterPro" id="IPR020843">
    <property type="entry name" value="ER"/>
</dbReference>
<organism evidence="2 3">
    <name type="scientific">Shewanella surugensis</name>
    <dbReference type="NCBI Taxonomy" id="212020"/>
    <lineage>
        <taxon>Bacteria</taxon>
        <taxon>Pseudomonadati</taxon>
        <taxon>Pseudomonadota</taxon>
        <taxon>Gammaproteobacteria</taxon>
        <taxon>Alteromonadales</taxon>
        <taxon>Shewanellaceae</taxon>
        <taxon>Shewanella</taxon>
    </lineage>
</organism>
<protein>
    <submittedName>
        <fullName evidence="2">NADP-dependent oxidoreductase</fullName>
    </submittedName>
</protein>
<dbReference type="Gene3D" id="3.40.50.720">
    <property type="entry name" value="NAD(P)-binding Rossmann-like Domain"/>
    <property type="match status" value="1"/>
</dbReference>